<comment type="caution">
    <text evidence="1">The sequence shown here is derived from an EMBL/GenBank/DDBJ whole genome shotgun (WGS) entry which is preliminary data.</text>
</comment>
<keyword evidence="2" id="KW-1185">Reference proteome</keyword>
<dbReference type="RefSeq" id="WP_230370663.1">
    <property type="nucleotide sequence ID" value="NZ_WLYX01000001.1"/>
</dbReference>
<reference evidence="1 2" key="1">
    <citation type="submission" date="2019-11" db="EMBL/GenBank/DDBJ databases">
        <title>Draft genome sequence of Paludibacterium sp. dN18-1.</title>
        <authorList>
            <person name="Im W.-T."/>
        </authorList>
    </citation>
    <scope>NUCLEOTIDE SEQUENCE [LARGE SCALE GENOMIC DNA]</scope>
    <source>
        <strain evidence="2">dN 18-1</strain>
    </source>
</reference>
<name>A0A844GG01_9NEIS</name>
<accession>A0A844GG01</accession>
<dbReference type="Proteomes" id="UP000446658">
    <property type="component" value="Unassembled WGS sequence"/>
</dbReference>
<organism evidence="1 2">
    <name type="scientific">Paludibacterium denitrificans</name>
    <dbReference type="NCBI Taxonomy" id="2675226"/>
    <lineage>
        <taxon>Bacteria</taxon>
        <taxon>Pseudomonadati</taxon>
        <taxon>Pseudomonadota</taxon>
        <taxon>Betaproteobacteria</taxon>
        <taxon>Neisseriales</taxon>
        <taxon>Chromobacteriaceae</taxon>
        <taxon>Paludibacterium</taxon>
    </lineage>
</organism>
<sequence length="77" mass="8763">MMTVSRNYLRGTSVCFFLLPHHGRTLTRVTYYGTEPTAETINLPRGSATELRRQSDLLTAATTLFESLMHERKVYPG</sequence>
<proteinExistence type="predicted"/>
<protein>
    <submittedName>
        <fullName evidence="1">Uncharacterized protein</fullName>
    </submittedName>
</protein>
<gene>
    <name evidence="1" type="ORF">GKE73_12880</name>
</gene>
<dbReference type="EMBL" id="WLYX01000001">
    <property type="protein sequence ID" value="MTD33614.1"/>
    <property type="molecule type" value="Genomic_DNA"/>
</dbReference>
<evidence type="ECO:0000313" key="2">
    <source>
        <dbReference type="Proteomes" id="UP000446658"/>
    </source>
</evidence>
<dbReference type="AlphaFoldDB" id="A0A844GG01"/>
<evidence type="ECO:0000313" key="1">
    <source>
        <dbReference type="EMBL" id="MTD33614.1"/>
    </source>
</evidence>